<dbReference type="AlphaFoldDB" id="E5AAU2"/>
<evidence type="ECO:0000313" key="3">
    <source>
        <dbReference type="EMBL" id="CBY00783.1"/>
    </source>
</evidence>
<feature type="compositionally biased region" description="Basic and acidic residues" evidence="2">
    <location>
        <begin position="114"/>
        <end position="123"/>
    </location>
</feature>
<evidence type="ECO:0000313" key="4">
    <source>
        <dbReference type="Proteomes" id="UP000002668"/>
    </source>
</evidence>
<protein>
    <submittedName>
        <fullName evidence="3">Uncharacterized protein</fullName>
    </submittedName>
</protein>
<dbReference type="eggNOG" id="ENOG502SCZX">
    <property type="taxonomic scope" value="Eukaryota"/>
</dbReference>
<name>E5AAU2_LEPMJ</name>
<feature type="compositionally biased region" description="Polar residues" evidence="2">
    <location>
        <begin position="151"/>
        <end position="163"/>
    </location>
</feature>
<evidence type="ECO:0000256" key="1">
    <source>
        <dbReference type="SAM" id="Coils"/>
    </source>
</evidence>
<feature type="coiled-coil region" evidence="1">
    <location>
        <begin position="221"/>
        <end position="248"/>
    </location>
</feature>
<dbReference type="Proteomes" id="UP000002668">
    <property type="component" value="Genome"/>
</dbReference>
<proteinExistence type="predicted"/>
<dbReference type="EMBL" id="FP929138">
    <property type="protein sequence ID" value="CBY00783.1"/>
    <property type="molecule type" value="Genomic_DNA"/>
</dbReference>
<dbReference type="OMA" id="QHASIAW"/>
<dbReference type="GeneID" id="13290396"/>
<organism evidence="4">
    <name type="scientific">Leptosphaeria maculans (strain JN3 / isolate v23.1.3 / race Av1-4-5-6-7-8)</name>
    <name type="common">Blackleg fungus</name>
    <name type="synonym">Phoma lingam</name>
    <dbReference type="NCBI Taxonomy" id="985895"/>
    <lineage>
        <taxon>Eukaryota</taxon>
        <taxon>Fungi</taxon>
        <taxon>Dikarya</taxon>
        <taxon>Ascomycota</taxon>
        <taxon>Pezizomycotina</taxon>
        <taxon>Dothideomycetes</taxon>
        <taxon>Pleosporomycetidae</taxon>
        <taxon>Pleosporales</taxon>
        <taxon>Pleosporineae</taxon>
        <taxon>Leptosphaeriaceae</taxon>
        <taxon>Plenodomus</taxon>
        <taxon>Plenodomus lingam/Leptosphaeria maculans species complex</taxon>
    </lineage>
</organism>
<reference evidence="4" key="1">
    <citation type="journal article" date="2011" name="Nat. Commun.">
        <title>Effector diversification within compartments of the Leptosphaeria maculans genome affected by Repeat-Induced Point mutations.</title>
        <authorList>
            <person name="Rouxel T."/>
            <person name="Grandaubert J."/>
            <person name="Hane J.K."/>
            <person name="Hoede C."/>
            <person name="van de Wouw A.P."/>
            <person name="Couloux A."/>
            <person name="Dominguez V."/>
            <person name="Anthouard V."/>
            <person name="Bally P."/>
            <person name="Bourras S."/>
            <person name="Cozijnsen A.J."/>
            <person name="Ciuffetti L.M."/>
            <person name="Degrave A."/>
            <person name="Dilmaghani A."/>
            <person name="Duret L."/>
            <person name="Fudal I."/>
            <person name="Goodwin S.B."/>
            <person name="Gout L."/>
            <person name="Glaser N."/>
            <person name="Linglin J."/>
            <person name="Kema G.H.J."/>
            <person name="Lapalu N."/>
            <person name="Lawrence C.B."/>
            <person name="May K."/>
            <person name="Meyer M."/>
            <person name="Ollivier B."/>
            <person name="Poulain J."/>
            <person name="Schoch C.L."/>
            <person name="Simon A."/>
            <person name="Spatafora J.W."/>
            <person name="Stachowiak A."/>
            <person name="Turgeon B.G."/>
            <person name="Tyler B.M."/>
            <person name="Vincent D."/>
            <person name="Weissenbach J."/>
            <person name="Amselem J."/>
            <person name="Quesneville H."/>
            <person name="Oliver R.P."/>
            <person name="Wincker P."/>
            <person name="Balesdent M.-H."/>
            <person name="Howlett B.J."/>
        </authorList>
    </citation>
    <scope>NUCLEOTIDE SEQUENCE [LARGE SCALE GENOMIC DNA]</scope>
    <source>
        <strain evidence="4">JN3 / isolate v23.1.3 / race Av1-4-5-6-7-8</strain>
    </source>
</reference>
<sequence length="255" mass="28311">MSPADPLAPSSFHYLLTNAEALLSRYQSSYRQLSTALVDARSELSAQEDELDESETRVRHLKMQLETMAERASEQDEQMQTLMADLEFERRARQEEEAARKRSLALIRGPASCEHTKCQDSPRRHNRISGSEISVDSGFESETETDAASVFSRNCLSPTGTERSSIHEADSRDTTPKGKKVPTRQRGSTNDKVPAPVNLQQGGWGCANCEGGAQSAVWGRLAKEREENRTLKLRVESLEEAVESALNVVDGPWGM</sequence>
<dbReference type="OrthoDB" id="5377009at2759"/>
<keyword evidence="1" id="KW-0175">Coiled coil</keyword>
<evidence type="ECO:0000256" key="2">
    <source>
        <dbReference type="SAM" id="MobiDB-lite"/>
    </source>
</evidence>
<dbReference type="InParanoid" id="E5AAU2"/>
<feature type="region of interest" description="Disordered" evidence="2">
    <location>
        <begin position="114"/>
        <end position="196"/>
    </location>
</feature>
<feature type="coiled-coil region" evidence="1">
    <location>
        <begin position="30"/>
        <end position="99"/>
    </location>
</feature>
<dbReference type="HOGENOM" id="CLU_030582_0_0_1"/>
<feature type="compositionally biased region" description="Basic and acidic residues" evidence="2">
    <location>
        <begin position="164"/>
        <end position="176"/>
    </location>
</feature>
<dbReference type="VEuPathDB" id="FungiDB:LEMA_P019130.1"/>
<gene>
    <name evidence="3" type="ORF">LEMA_P019130.1</name>
</gene>
<keyword evidence="4" id="KW-1185">Reference proteome</keyword>
<accession>E5AAU2</accession>